<dbReference type="Proteomes" id="UP000837857">
    <property type="component" value="Chromosome 27"/>
</dbReference>
<protein>
    <submittedName>
        <fullName evidence="3">Uncharacterized protein</fullName>
    </submittedName>
</protein>
<feature type="coiled-coil region" evidence="1">
    <location>
        <begin position="139"/>
        <end position="182"/>
    </location>
</feature>
<keyword evidence="1" id="KW-0175">Coiled coil</keyword>
<feature type="non-terminal residue" evidence="3">
    <location>
        <position position="205"/>
    </location>
</feature>
<name>A0ABN8IN41_9NEOP</name>
<evidence type="ECO:0000313" key="4">
    <source>
        <dbReference type="Proteomes" id="UP000837857"/>
    </source>
</evidence>
<accession>A0ABN8IN41</accession>
<evidence type="ECO:0000256" key="1">
    <source>
        <dbReference type="SAM" id="Coils"/>
    </source>
</evidence>
<feature type="region of interest" description="Disordered" evidence="2">
    <location>
        <begin position="1"/>
        <end position="23"/>
    </location>
</feature>
<keyword evidence="4" id="KW-1185">Reference proteome</keyword>
<proteinExistence type="predicted"/>
<organism evidence="3 4">
    <name type="scientific">Iphiclides podalirius</name>
    <name type="common">scarce swallowtail</name>
    <dbReference type="NCBI Taxonomy" id="110791"/>
    <lineage>
        <taxon>Eukaryota</taxon>
        <taxon>Metazoa</taxon>
        <taxon>Ecdysozoa</taxon>
        <taxon>Arthropoda</taxon>
        <taxon>Hexapoda</taxon>
        <taxon>Insecta</taxon>
        <taxon>Pterygota</taxon>
        <taxon>Neoptera</taxon>
        <taxon>Endopterygota</taxon>
        <taxon>Lepidoptera</taxon>
        <taxon>Glossata</taxon>
        <taxon>Ditrysia</taxon>
        <taxon>Papilionoidea</taxon>
        <taxon>Papilionidae</taxon>
        <taxon>Papilioninae</taxon>
        <taxon>Iphiclides</taxon>
    </lineage>
</organism>
<sequence>MENPCQSSSVLNGRRNGKPKTHKKTLLETILEKFLSKYAKCSDTNVRRKPTNMEKRIAKLEVLIKRLQREICELSANAGESYEEMRCPNRGLTNSEGESTYSCSPCQIETVIVKDINFKSSKLLEMGTDIRSLEKILDLDASDRRKSALIKLCEEVENECENNNMEEEIDELIYELKSEVCNKHTSVRNCASTVNNSKENLPRSS</sequence>
<dbReference type="EMBL" id="OW152839">
    <property type="protein sequence ID" value="CAH2060505.1"/>
    <property type="molecule type" value="Genomic_DNA"/>
</dbReference>
<reference evidence="3" key="1">
    <citation type="submission" date="2022-03" db="EMBL/GenBank/DDBJ databases">
        <authorList>
            <person name="Martin H S."/>
        </authorList>
    </citation>
    <scope>NUCLEOTIDE SEQUENCE</scope>
</reference>
<feature type="compositionally biased region" description="Polar residues" evidence="2">
    <location>
        <begin position="1"/>
        <end position="11"/>
    </location>
</feature>
<evidence type="ECO:0000313" key="3">
    <source>
        <dbReference type="EMBL" id="CAH2060505.1"/>
    </source>
</evidence>
<evidence type="ECO:0000256" key="2">
    <source>
        <dbReference type="SAM" id="MobiDB-lite"/>
    </source>
</evidence>
<gene>
    <name evidence="3" type="ORF">IPOD504_LOCUS11081</name>
</gene>